<accession>A0A853ILR4</accession>
<name>A0A853ILR4_9BURK</name>
<dbReference type="Gene3D" id="3.30.420.380">
    <property type="match status" value="1"/>
</dbReference>
<sequence>MSLLLITLPPGPPGSYAFATSTDGQTLSGHGSAAASLLPAAGRGVEVVAVVPAAQLSWHRVDLPKGAGPGAPRLRAILVGLLEDHLLDDADQLHFAVDPDAAAGGSAWVAVCSKPWLTAHLQALDAAQRPVARIVPELHPRAGAPHLTITGEPERPTVLMSGDTVPGSAQALPLGPGALALLADADADAAEPEVLAEPAVAELAEQTLGRRVTIAAPAQRLLAASRTRWDLAQLDLARTGRARAAKRAGAAWRDFLYAPLWRPARWGLALLLLAHLVGLNLWAWRTQQELQVRRGQISQALTETFPNVKVVVDAPVQMSREVAALRQATGAASARDLEPMLEAFGQSAPAGTAPTAIEFAAGELRAKGVQVAASQLAEANQRLRPLGYQLQSDADALVLREGAAP</sequence>
<dbReference type="RefSeq" id="WP_180549824.1">
    <property type="nucleotide sequence ID" value="NZ_JACCKX010000001.1"/>
</dbReference>
<dbReference type="EMBL" id="JACCKX010000001">
    <property type="protein sequence ID" value="NZA01336.1"/>
    <property type="molecule type" value="Genomic_DNA"/>
</dbReference>
<organism evidence="2 3">
    <name type="scientific">Ottowia beijingensis</name>
    <dbReference type="NCBI Taxonomy" id="1207057"/>
    <lineage>
        <taxon>Bacteria</taxon>
        <taxon>Pseudomonadati</taxon>
        <taxon>Pseudomonadota</taxon>
        <taxon>Betaproteobacteria</taxon>
        <taxon>Burkholderiales</taxon>
        <taxon>Comamonadaceae</taxon>
        <taxon>Ottowia</taxon>
    </lineage>
</organism>
<dbReference type="GO" id="GO:0009276">
    <property type="term" value="C:Gram-negative-bacterium-type cell wall"/>
    <property type="evidence" value="ECO:0007669"/>
    <property type="project" value="InterPro"/>
</dbReference>
<proteinExistence type="predicted"/>
<dbReference type="InterPro" id="IPR043129">
    <property type="entry name" value="ATPase_NBD"/>
</dbReference>
<dbReference type="Pfam" id="PF05134">
    <property type="entry name" value="T2SSL"/>
    <property type="match status" value="1"/>
</dbReference>
<dbReference type="NCBIfam" id="TIGR01709">
    <property type="entry name" value="typeII_sec_gspL"/>
    <property type="match status" value="1"/>
</dbReference>
<dbReference type="AlphaFoldDB" id="A0A853ILR4"/>
<dbReference type="Proteomes" id="UP000589716">
    <property type="component" value="Unassembled WGS sequence"/>
</dbReference>
<gene>
    <name evidence="2" type="ORF">H0I39_05360</name>
</gene>
<reference evidence="2 3" key="1">
    <citation type="submission" date="2020-07" db="EMBL/GenBank/DDBJ databases">
        <authorList>
            <person name="Maaloum M."/>
        </authorList>
    </citation>
    <scope>NUCLEOTIDE SEQUENCE [LARGE SCALE GENOMIC DNA]</scope>
    <source>
        <strain evidence="2 3">GCS-AN-3</strain>
    </source>
</reference>
<keyword evidence="3" id="KW-1185">Reference proteome</keyword>
<dbReference type="GO" id="GO:0015627">
    <property type="term" value="C:type II protein secretion system complex"/>
    <property type="evidence" value="ECO:0007669"/>
    <property type="project" value="InterPro"/>
</dbReference>
<protein>
    <submittedName>
        <fullName evidence="2">General secretion pathway protein GspL</fullName>
    </submittedName>
</protein>
<dbReference type="InterPro" id="IPR007812">
    <property type="entry name" value="T2SS_protein-GspL"/>
</dbReference>
<evidence type="ECO:0000313" key="3">
    <source>
        <dbReference type="Proteomes" id="UP000589716"/>
    </source>
</evidence>
<feature type="domain" description="GspL cytoplasmic actin-ATPase-like" evidence="1">
    <location>
        <begin position="46"/>
        <end position="137"/>
    </location>
</feature>
<evidence type="ECO:0000259" key="1">
    <source>
        <dbReference type="Pfam" id="PF05134"/>
    </source>
</evidence>
<dbReference type="GO" id="GO:0015628">
    <property type="term" value="P:protein secretion by the type II secretion system"/>
    <property type="evidence" value="ECO:0007669"/>
    <property type="project" value="InterPro"/>
</dbReference>
<comment type="caution">
    <text evidence="2">The sequence shown here is derived from an EMBL/GenBank/DDBJ whole genome shotgun (WGS) entry which is preliminary data.</text>
</comment>
<evidence type="ECO:0000313" key="2">
    <source>
        <dbReference type="EMBL" id="NZA01336.1"/>
    </source>
</evidence>
<dbReference type="SUPFAM" id="SSF53067">
    <property type="entry name" value="Actin-like ATPase domain"/>
    <property type="match status" value="1"/>
</dbReference>
<dbReference type="InterPro" id="IPR024230">
    <property type="entry name" value="GspL_cyto_dom"/>
</dbReference>